<evidence type="ECO:0000256" key="1">
    <source>
        <dbReference type="ARBA" id="ARBA00004211"/>
    </source>
</evidence>
<dbReference type="GeneID" id="20209905"/>
<dbReference type="InterPro" id="IPR013783">
    <property type="entry name" value="Ig-like_fold"/>
</dbReference>
<dbReference type="EMBL" id="KB096324">
    <property type="protein sequence ID" value="ESO05945.1"/>
    <property type="molecule type" value="Genomic_DNA"/>
</dbReference>
<dbReference type="SUPFAM" id="SSF49354">
    <property type="entry name" value="PapD-like"/>
    <property type="match status" value="1"/>
</dbReference>
<feature type="coiled-coil region" evidence="6">
    <location>
        <begin position="187"/>
        <end position="214"/>
    </location>
</feature>
<dbReference type="RefSeq" id="XP_009015313.1">
    <property type="nucleotide sequence ID" value="XM_009017065.1"/>
</dbReference>
<reference evidence="10" key="3">
    <citation type="submission" date="2015-06" db="UniProtKB">
        <authorList>
            <consortium name="EnsemblMetazoa"/>
        </authorList>
    </citation>
    <scope>IDENTIFICATION</scope>
</reference>
<organism evidence="10 11">
    <name type="scientific">Helobdella robusta</name>
    <name type="common">Californian leech</name>
    <dbReference type="NCBI Taxonomy" id="6412"/>
    <lineage>
        <taxon>Eukaryota</taxon>
        <taxon>Metazoa</taxon>
        <taxon>Spiralia</taxon>
        <taxon>Lophotrochozoa</taxon>
        <taxon>Annelida</taxon>
        <taxon>Clitellata</taxon>
        <taxon>Hirudinea</taxon>
        <taxon>Rhynchobdellida</taxon>
        <taxon>Glossiphoniidae</taxon>
        <taxon>Helobdella</taxon>
    </lineage>
</organism>
<dbReference type="InParanoid" id="T1FM56"/>
<sequence length="269" mass="30144">MAKAEQILIVEPSNELKFTGPFTSVVSSELLLKNPNSKPVLFKVKTTAPKRYCVRPNCGFIEPNHQVTVLVMLQPFEYDPAEKNTHKFMIQSMFAPPGTTESNDIIWKEAPAGQIIDNKLKCVFIPMFESTIDEPLLQVSQAASQTAPPSVISSTVEDTRQVPKANEVRAESINNLGWQQDRAPEEVGHQNVNRQQLQIELEKLKVENVKLRTEGMRLRNISNNPGGQSQVLGPNQRLDTKVNFASQMPPIWQLIVALIVGMIIAKFFL</sequence>
<dbReference type="Pfam" id="PF00635">
    <property type="entry name" value="Motile_Sperm"/>
    <property type="match status" value="1"/>
</dbReference>
<evidence type="ECO:0000256" key="6">
    <source>
        <dbReference type="SAM" id="Coils"/>
    </source>
</evidence>
<dbReference type="EMBL" id="AMQM01000479">
    <property type="status" value="NOT_ANNOTATED_CDS"/>
    <property type="molecule type" value="Genomic_DNA"/>
</dbReference>
<dbReference type="CTD" id="20209905"/>
<dbReference type="Gene3D" id="2.60.40.10">
    <property type="entry name" value="Immunoglobulins"/>
    <property type="match status" value="1"/>
</dbReference>
<reference evidence="11" key="1">
    <citation type="submission" date="2012-12" db="EMBL/GenBank/DDBJ databases">
        <authorList>
            <person name="Hellsten U."/>
            <person name="Grimwood J."/>
            <person name="Chapman J.A."/>
            <person name="Shapiro H."/>
            <person name="Aerts A."/>
            <person name="Otillar R.P."/>
            <person name="Terry A.Y."/>
            <person name="Boore J.L."/>
            <person name="Simakov O."/>
            <person name="Marletaz F."/>
            <person name="Cho S.-J."/>
            <person name="Edsinger-Gonzales E."/>
            <person name="Havlak P."/>
            <person name="Kuo D.-H."/>
            <person name="Larsson T."/>
            <person name="Lv J."/>
            <person name="Arendt D."/>
            <person name="Savage R."/>
            <person name="Osoegawa K."/>
            <person name="de Jong P."/>
            <person name="Lindberg D.R."/>
            <person name="Seaver E.C."/>
            <person name="Weisblat D.A."/>
            <person name="Putnam N.H."/>
            <person name="Grigoriev I.V."/>
            <person name="Rokhsar D.S."/>
        </authorList>
    </citation>
    <scope>NUCLEOTIDE SEQUENCE</scope>
</reference>
<dbReference type="InterPro" id="IPR000535">
    <property type="entry name" value="MSP_dom"/>
</dbReference>
<feature type="transmembrane region" description="Helical" evidence="7">
    <location>
        <begin position="251"/>
        <end position="268"/>
    </location>
</feature>
<dbReference type="Proteomes" id="UP000015101">
    <property type="component" value="Unassembled WGS sequence"/>
</dbReference>
<dbReference type="PROSITE" id="PS50202">
    <property type="entry name" value="MSP"/>
    <property type="match status" value="1"/>
</dbReference>
<evidence type="ECO:0000313" key="10">
    <source>
        <dbReference type="EnsemblMetazoa" id="HelroP184905"/>
    </source>
</evidence>
<dbReference type="InterPro" id="IPR008962">
    <property type="entry name" value="PapD-like_sf"/>
</dbReference>
<dbReference type="InterPro" id="IPR016763">
    <property type="entry name" value="VAP"/>
</dbReference>
<comment type="subcellular location">
    <subcellularLocation>
        <location evidence="1">Membrane</location>
        <topology evidence="1">Single-pass type IV membrane protein</topology>
    </subcellularLocation>
</comment>
<evidence type="ECO:0000313" key="11">
    <source>
        <dbReference type="Proteomes" id="UP000015101"/>
    </source>
</evidence>
<dbReference type="KEGG" id="hro:HELRODRAFT_184905"/>
<keyword evidence="11" id="KW-1185">Reference proteome</keyword>
<dbReference type="EnsemblMetazoa" id="HelroT184905">
    <property type="protein sequence ID" value="HelroP184905"/>
    <property type="gene ID" value="HelroG184905"/>
</dbReference>
<dbReference type="AlphaFoldDB" id="T1FM56"/>
<dbReference type="PIRSF" id="PIRSF019693">
    <property type="entry name" value="VAMP-associated"/>
    <property type="match status" value="1"/>
</dbReference>
<evidence type="ECO:0000256" key="3">
    <source>
        <dbReference type="ARBA" id="ARBA00022692"/>
    </source>
</evidence>
<keyword evidence="5 7" id="KW-0472">Membrane</keyword>
<keyword evidence="4 7" id="KW-1133">Transmembrane helix</keyword>
<reference evidence="9 11" key="2">
    <citation type="journal article" date="2013" name="Nature">
        <title>Insights into bilaterian evolution from three spiralian genomes.</title>
        <authorList>
            <person name="Simakov O."/>
            <person name="Marletaz F."/>
            <person name="Cho S.J."/>
            <person name="Edsinger-Gonzales E."/>
            <person name="Havlak P."/>
            <person name="Hellsten U."/>
            <person name="Kuo D.H."/>
            <person name="Larsson T."/>
            <person name="Lv J."/>
            <person name="Arendt D."/>
            <person name="Savage R."/>
            <person name="Osoegawa K."/>
            <person name="de Jong P."/>
            <person name="Grimwood J."/>
            <person name="Chapman J.A."/>
            <person name="Shapiro H."/>
            <person name="Aerts A."/>
            <person name="Otillar R.P."/>
            <person name="Terry A.Y."/>
            <person name="Boore J.L."/>
            <person name="Grigoriev I.V."/>
            <person name="Lindberg D.R."/>
            <person name="Seaver E.C."/>
            <person name="Weisblat D.A."/>
            <person name="Putnam N.H."/>
            <person name="Rokhsar D.S."/>
        </authorList>
    </citation>
    <scope>NUCLEOTIDE SEQUENCE</scope>
</reference>
<dbReference type="GO" id="GO:0005789">
    <property type="term" value="C:endoplasmic reticulum membrane"/>
    <property type="evidence" value="ECO:0000318"/>
    <property type="project" value="GO_Central"/>
</dbReference>
<evidence type="ECO:0000313" key="9">
    <source>
        <dbReference type="EMBL" id="ESO05945.1"/>
    </source>
</evidence>
<dbReference type="GO" id="GO:0090158">
    <property type="term" value="P:endoplasmic reticulum membrane organization"/>
    <property type="evidence" value="ECO:0000318"/>
    <property type="project" value="GO_Central"/>
</dbReference>
<dbReference type="GO" id="GO:0043495">
    <property type="term" value="F:protein-membrane adaptor activity"/>
    <property type="evidence" value="ECO:0000318"/>
    <property type="project" value="GO_Central"/>
</dbReference>
<dbReference type="PANTHER" id="PTHR10809">
    <property type="entry name" value="VESICLE-ASSOCIATED MEMBRANE PROTEIN-ASSOCIATED PROTEIN"/>
    <property type="match status" value="1"/>
</dbReference>
<name>T1FM56_HELRO</name>
<comment type="similarity">
    <text evidence="2">Belongs to the VAMP-associated protein (VAP) (TC 9.B.17) family.</text>
</comment>
<dbReference type="STRING" id="6412.T1FM56"/>
<dbReference type="GO" id="GO:0061817">
    <property type="term" value="P:endoplasmic reticulum-plasma membrane tethering"/>
    <property type="evidence" value="ECO:0000318"/>
    <property type="project" value="GO_Central"/>
</dbReference>
<evidence type="ECO:0000256" key="7">
    <source>
        <dbReference type="SAM" id="Phobius"/>
    </source>
</evidence>
<evidence type="ECO:0000259" key="8">
    <source>
        <dbReference type="PROSITE" id="PS50202"/>
    </source>
</evidence>
<evidence type="ECO:0000256" key="4">
    <source>
        <dbReference type="ARBA" id="ARBA00022989"/>
    </source>
</evidence>
<evidence type="ECO:0000256" key="2">
    <source>
        <dbReference type="ARBA" id="ARBA00008932"/>
    </source>
</evidence>
<dbReference type="HOGENOM" id="CLU_032848_0_0_1"/>
<gene>
    <name evidence="10" type="primary">20209905</name>
    <name evidence="9" type="ORF">HELRODRAFT_184905</name>
</gene>
<dbReference type="OMA" id="TASHRYC"/>
<dbReference type="OrthoDB" id="264603at2759"/>
<protein>
    <recommendedName>
        <fullName evidence="8">MSP domain-containing protein</fullName>
    </recommendedName>
</protein>
<keyword evidence="3 7" id="KW-0812">Transmembrane</keyword>
<dbReference type="eggNOG" id="KOG0439">
    <property type="taxonomic scope" value="Eukaryota"/>
</dbReference>
<evidence type="ECO:0000256" key="5">
    <source>
        <dbReference type="ARBA" id="ARBA00023136"/>
    </source>
</evidence>
<dbReference type="PANTHER" id="PTHR10809:SF6">
    <property type="entry name" value="AT11025P-RELATED"/>
    <property type="match status" value="1"/>
</dbReference>
<proteinExistence type="inferred from homology"/>
<accession>T1FM56</accession>
<dbReference type="GO" id="GO:0005886">
    <property type="term" value="C:plasma membrane"/>
    <property type="evidence" value="ECO:0000318"/>
    <property type="project" value="GO_Central"/>
</dbReference>
<feature type="domain" description="MSP" evidence="8">
    <location>
        <begin position="7"/>
        <end position="125"/>
    </location>
</feature>
<keyword evidence="6" id="KW-0175">Coiled coil</keyword>